<sequence>MGHWRWPWRVFIFKLLDLRILLSPSIGSHNHHLVLTHKHPTQSFSTILLSLAMSFVASEDQVRAWEEFSSHPSFSQEAIVIDFTTTPEYVRSVLPPGLEPADTPTGHILMATMESRLCGEFDCAIVSLDTKFRGKLGTFMLEIIISNDLPVTWGREVWGEAKKTGTCRLWRSGDWRYAYAERNGVRLIEVQAKFGQDLPPRLRDSVNFEIKAYPHSQGKGLQWEPLVSTLEVREHDVHHAIGEGRLTIRGTTADPLHSIPIEAVSDFRYTTGRADYTVVSVDELGVGRAYLPHLIGRHYEDVRIHKVGAEWTELKDQEVEPESHPARRFFTPGFKN</sequence>
<name>A0A8K0RY06_9HYPO</name>
<protein>
    <recommendedName>
        <fullName evidence="4">Acetoacetate decarboxylase</fullName>
    </recommendedName>
</protein>
<dbReference type="InterPro" id="IPR010451">
    <property type="entry name" value="Acetoacetate_decarboxylase"/>
</dbReference>
<keyword evidence="1" id="KW-0732">Signal</keyword>
<dbReference type="Proteomes" id="UP000813427">
    <property type="component" value="Unassembled WGS sequence"/>
</dbReference>
<evidence type="ECO:0000256" key="1">
    <source>
        <dbReference type="SAM" id="SignalP"/>
    </source>
</evidence>
<accession>A0A8K0RY06</accession>
<evidence type="ECO:0008006" key="4">
    <source>
        <dbReference type="Google" id="ProtNLM"/>
    </source>
</evidence>
<dbReference type="EMBL" id="JAGPXF010000004">
    <property type="protein sequence ID" value="KAH7245380.1"/>
    <property type="molecule type" value="Genomic_DNA"/>
</dbReference>
<feature type="chain" id="PRO_5035480089" description="Acetoacetate decarboxylase" evidence="1">
    <location>
        <begin position="28"/>
        <end position="336"/>
    </location>
</feature>
<reference evidence="2" key="1">
    <citation type="journal article" date="2021" name="Nat. Commun.">
        <title>Genetic determinants of endophytism in the Arabidopsis root mycobiome.</title>
        <authorList>
            <person name="Mesny F."/>
            <person name="Miyauchi S."/>
            <person name="Thiergart T."/>
            <person name="Pickel B."/>
            <person name="Atanasova L."/>
            <person name="Karlsson M."/>
            <person name="Huettel B."/>
            <person name="Barry K.W."/>
            <person name="Haridas S."/>
            <person name="Chen C."/>
            <person name="Bauer D."/>
            <person name="Andreopoulos W."/>
            <person name="Pangilinan J."/>
            <person name="LaButti K."/>
            <person name="Riley R."/>
            <person name="Lipzen A."/>
            <person name="Clum A."/>
            <person name="Drula E."/>
            <person name="Henrissat B."/>
            <person name="Kohler A."/>
            <person name="Grigoriev I.V."/>
            <person name="Martin F.M."/>
            <person name="Hacquard S."/>
        </authorList>
    </citation>
    <scope>NUCLEOTIDE SEQUENCE</scope>
    <source>
        <strain evidence="2">MPI-SDFR-AT-0068</strain>
    </source>
</reference>
<feature type="signal peptide" evidence="1">
    <location>
        <begin position="1"/>
        <end position="27"/>
    </location>
</feature>
<organism evidence="2 3">
    <name type="scientific">Fusarium tricinctum</name>
    <dbReference type="NCBI Taxonomy" id="61284"/>
    <lineage>
        <taxon>Eukaryota</taxon>
        <taxon>Fungi</taxon>
        <taxon>Dikarya</taxon>
        <taxon>Ascomycota</taxon>
        <taxon>Pezizomycotina</taxon>
        <taxon>Sordariomycetes</taxon>
        <taxon>Hypocreomycetidae</taxon>
        <taxon>Hypocreales</taxon>
        <taxon>Nectriaceae</taxon>
        <taxon>Fusarium</taxon>
        <taxon>Fusarium tricinctum species complex</taxon>
    </lineage>
</organism>
<dbReference type="InterPro" id="IPR023375">
    <property type="entry name" value="ADC_dom_sf"/>
</dbReference>
<dbReference type="SUPFAM" id="SSF160104">
    <property type="entry name" value="Acetoacetate decarboxylase-like"/>
    <property type="match status" value="1"/>
</dbReference>
<comment type="caution">
    <text evidence="2">The sequence shown here is derived from an EMBL/GenBank/DDBJ whole genome shotgun (WGS) entry which is preliminary data.</text>
</comment>
<dbReference type="AlphaFoldDB" id="A0A8K0RY06"/>
<dbReference type="Pfam" id="PF06314">
    <property type="entry name" value="ADC"/>
    <property type="match status" value="1"/>
</dbReference>
<dbReference type="OrthoDB" id="5204337at2759"/>
<evidence type="ECO:0000313" key="2">
    <source>
        <dbReference type="EMBL" id="KAH7245380.1"/>
    </source>
</evidence>
<keyword evidence="3" id="KW-1185">Reference proteome</keyword>
<gene>
    <name evidence="2" type="ORF">BKA59DRAFT_475722</name>
</gene>
<proteinExistence type="predicted"/>
<dbReference type="Gene3D" id="2.40.400.10">
    <property type="entry name" value="Acetoacetate decarboxylase-like"/>
    <property type="match status" value="1"/>
</dbReference>
<evidence type="ECO:0000313" key="3">
    <source>
        <dbReference type="Proteomes" id="UP000813427"/>
    </source>
</evidence>
<dbReference type="GO" id="GO:0016829">
    <property type="term" value="F:lyase activity"/>
    <property type="evidence" value="ECO:0007669"/>
    <property type="project" value="InterPro"/>
</dbReference>